<feature type="non-terminal residue" evidence="1">
    <location>
        <position position="177"/>
    </location>
</feature>
<reference evidence="1 2" key="1">
    <citation type="journal article" date="2019" name="Nat. Ecol. Evol.">
        <title>Megaphylogeny resolves global patterns of mushroom evolution.</title>
        <authorList>
            <person name="Varga T."/>
            <person name="Krizsan K."/>
            <person name="Foldi C."/>
            <person name="Dima B."/>
            <person name="Sanchez-Garcia M."/>
            <person name="Sanchez-Ramirez S."/>
            <person name="Szollosi G.J."/>
            <person name="Szarkandi J.G."/>
            <person name="Papp V."/>
            <person name="Albert L."/>
            <person name="Andreopoulos W."/>
            <person name="Angelini C."/>
            <person name="Antonin V."/>
            <person name="Barry K.W."/>
            <person name="Bougher N.L."/>
            <person name="Buchanan P."/>
            <person name="Buyck B."/>
            <person name="Bense V."/>
            <person name="Catcheside P."/>
            <person name="Chovatia M."/>
            <person name="Cooper J."/>
            <person name="Damon W."/>
            <person name="Desjardin D."/>
            <person name="Finy P."/>
            <person name="Geml J."/>
            <person name="Haridas S."/>
            <person name="Hughes K."/>
            <person name="Justo A."/>
            <person name="Karasinski D."/>
            <person name="Kautmanova I."/>
            <person name="Kiss B."/>
            <person name="Kocsube S."/>
            <person name="Kotiranta H."/>
            <person name="LaButti K.M."/>
            <person name="Lechner B.E."/>
            <person name="Liimatainen K."/>
            <person name="Lipzen A."/>
            <person name="Lukacs Z."/>
            <person name="Mihaltcheva S."/>
            <person name="Morgado L.N."/>
            <person name="Niskanen T."/>
            <person name="Noordeloos M.E."/>
            <person name="Ohm R.A."/>
            <person name="Ortiz-Santana B."/>
            <person name="Ovrebo C."/>
            <person name="Racz N."/>
            <person name="Riley R."/>
            <person name="Savchenko A."/>
            <person name="Shiryaev A."/>
            <person name="Soop K."/>
            <person name="Spirin V."/>
            <person name="Szebenyi C."/>
            <person name="Tomsovsky M."/>
            <person name="Tulloss R.E."/>
            <person name="Uehling J."/>
            <person name="Grigoriev I.V."/>
            <person name="Vagvolgyi C."/>
            <person name="Papp T."/>
            <person name="Martin F.M."/>
            <person name="Miettinen O."/>
            <person name="Hibbett D.S."/>
            <person name="Nagy L.G."/>
        </authorList>
    </citation>
    <scope>NUCLEOTIDE SEQUENCE [LARGE SCALE GENOMIC DNA]</scope>
    <source>
        <strain evidence="1 2">FP101781</strain>
    </source>
</reference>
<dbReference type="AlphaFoldDB" id="A0A4Y7SHK7"/>
<dbReference type="Proteomes" id="UP000298030">
    <property type="component" value="Unassembled WGS sequence"/>
</dbReference>
<protein>
    <submittedName>
        <fullName evidence="1">Uncharacterized protein</fullName>
    </submittedName>
</protein>
<dbReference type="OrthoDB" id="3256015at2759"/>
<sequence>MSDLPRETREQFNKIFIPHLVEWIGQQYPWHQQTDEEVLAVWSRALPEVEPNERVRLAIAKLVSDKIGLWRNKFAQQALEVLVNFWPHLPENSTSSRKAWVEWASQKYGKKDNIFKFCYREFEDAEYEDDESGQPVIGVFQSKLIASTLGTHLAAISSIPPQARSGEFPWAALVLSI</sequence>
<comment type="caution">
    <text evidence="1">The sequence shown here is derived from an EMBL/GenBank/DDBJ whole genome shotgun (WGS) entry which is preliminary data.</text>
</comment>
<keyword evidence="2" id="KW-1185">Reference proteome</keyword>
<evidence type="ECO:0000313" key="2">
    <source>
        <dbReference type="Proteomes" id="UP000298030"/>
    </source>
</evidence>
<proteinExistence type="predicted"/>
<evidence type="ECO:0000313" key="1">
    <source>
        <dbReference type="EMBL" id="TEB21377.1"/>
    </source>
</evidence>
<gene>
    <name evidence="1" type="ORF">FA13DRAFT_1671609</name>
</gene>
<organism evidence="1 2">
    <name type="scientific">Coprinellus micaceus</name>
    <name type="common">Glistening ink-cap mushroom</name>
    <name type="synonym">Coprinus micaceus</name>
    <dbReference type="NCBI Taxonomy" id="71717"/>
    <lineage>
        <taxon>Eukaryota</taxon>
        <taxon>Fungi</taxon>
        <taxon>Dikarya</taxon>
        <taxon>Basidiomycota</taxon>
        <taxon>Agaricomycotina</taxon>
        <taxon>Agaricomycetes</taxon>
        <taxon>Agaricomycetidae</taxon>
        <taxon>Agaricales</taxon>
        <taxon>Agaricineae</taxon>
        <taxon>Psathyrellaceae</taxon>
        <taxon>Coprinellus</taxon>
    </lineage>
</organism>
<accession>A0A4Y7SHK7</accession>
<name>A0A4Y7SHK7_COPMI</name>
<dbReference type="EMBL" id="QPFP01000112">
    <property type="protein sequence ID" value="TEB21377.1"/>
    <property type="molecule type" value="Genomic_DNA"/>
</dbReference>